<gene>
    <name evidence="6" type="ORF">N7456_008223</name>
</gene>
<evidence type="ECO:0000256" key="3">
    <source>
        <dbReference type="PROSITE-ProRule" id="PRU00235"/>
    </source>
</evidence>
<organism evidence="6 7">
    <name type="scientific">Penicillium angulare</name>
    <dbReference type="NCBI Taxonomy" id="116970"/>
    <lineage>
        <taxon>Eukaryota</taxon>
        <taxon>Fungi</taxon>
        <taxon>Dikarya</taxon>
        <taxon>Ascomycota</taxon>
        <taxon>Pezizomycotina</taxon>
        <taxon>Eurotiomycetes</taxon>
        <taxon>Eurotiomycetidae</taxon>
        <taxon>Eurotiales</taxon>
        <taxon>Aspergillaceae</taxon>
        <taxon>Penicillium</taxon>
    </lineage>
</organism>
<feature type="repeat" description="RCC1" evidence="3">
    <location>
        <begin position="166"/>
        <end position="219"/>
    </location>
</feature>
<dbReference type="PANTHER" id="PTHR45982:SF1">
    <property type="entry name" value="REGULATOR OF CHROMOSOME CONDENSATION"/>
    <property type="match status" value="1"/>
</dbReference>
<dbReference type="InterPro" id="IPR009091">
    <property type="entry name" value="RCC1/BLIP-II"/>
</dbReference>
<dbReference type="GO" id="GO:0005737">
    <property type="term" value="C:cytoplasm"/>
    <property type="evidence" value="ECO:0007669"/>
    <property type="project" value="TreeGrafter"/>
</dbReference>
<dbReference type="PROSITE" id="PS00626">
    <property type="entry name" value="RCC1_2"/>
    <property type="match status" value="1"/>
</dbReference>
<evidence type="ECO:0000256" key="2">
    <source>
        <dbReference type="ARBA" id="ARBA00022737"/>
    </source>
</evidence>
<dbReference type="Pfam" id="PF25390">
    <property type="entry name" value="WD40_RLD"/>
    <property type="match status" value="1"/>
</dbReference>
<proteinExistence type="predicted"/>
<dbReference type="InterPro" id="IPR058923">
    <property type="entry name" value="RCC1-like_dom"/>
</dbReference>
<dbReference type="EMBL" id="JAPQKH010000005">
    <property type="protein sequence ID" value="KAJ5097502.1"/>
    <property type="molecule type" value="Genomic_DNA"/>
</dbReference>
<dbReference type="PROSITE" id="PS50012">
    <property type="entry name" value="RCC1_3"/>
    <property type="match status" value="6"/>
</dbReference>
<keyword evidence="2" id="KW-0677">Repeat</keyword>
<feature type="repeat" description="RCC1" evidence="3">
    <location>
        <begin position="220"/>
        <end position="274"/>
    </location>
</feature>
<keyword evidence="7" id="KW-1185">Reference proteome</keyword>
<evidence type="ECO:0000313" key="6">
    <source>
        <dbReference type="EMBL" id="KAJ5097502.1"/>
    </source>
</evidence>
<dbReference type="PANTHER" id="PTHR45982">
    <property type="entry name" value="REGULATOR OF CHROMOSOME CONDENSATION"/>
    <property type="match status" value="1"/>
</dbReference>
<sequence length="459" mass="48769">MQMLTVRDIPDLPTSNQVPTDPLDVYVFGTNCYGELGLGDLTKKSEILRPVLNQKLSADTVGIVHVAVGGVHSAALTRDNQILTWGVNDEGTLARDTVPDNSPATDSPQNANEDAGSDEDSDDDEVTINLKEATPMPVGSSFFPKNTVFTQLAASDSATFALTVDGLVYGWGTFRSANGGIGFSPESKKEQRVPVQIPGLDGVTKIVAGAQHVLALTAEGTVFGWGCDEQHQLGRRRASRHHQPHPLLPDSCALPPGICDIGVGLYHSFAVHRNGVVYSWGSNNFGQTGITTSAGQNDAIVSFPTEVRSFRKHGSLASIFGGKDHSIAITESGQCLIWGRIDNKALGISLEDMLSSDIIYDEYNRPRILKQPSILKGVTGKIISAAAGTDHSFVVTESGHAYSWGFNAQSQAGQPGFDEVEKPTLLHSKYVEGKQLVSAAGGGQFSLVVGLAGKTASRT</sequence>
<dbReference type="Gene3D" id="2.130.10.30">
    <property type="entry name" value="Regulator of chromosome condensation 1/beta-lactamase-inhibitor protein II"/>
    <property type="match status" value="1"/>
</dbReference>
<reference evidence="6" key="1">
    <citation type="submission" date="2022-11" db="EMBL/GenBank/DDBJ databases">
        <authorList>
            <person name="Petersen C."/>
        </authorList>
    </citation>
    <scope>NUCLEOTIDE SEQUENCE</scope>
    <source>
        <strain evidence="6">IBT 30069</strain>
    </source>
</reference>
<dbReference type="PRINTS" id="PR00633">
    <property type="entry name" value="RCCNDNSATION"/>
</dbReference>
<dbReference type="Proteomes" id="UP001149165">
    <property type="component" value="Unassembled WGS sequence"/>
</dbReference>
<dbReference type="SUPFAM" id="SSF50985">
    <property type="entry name" value="RCC1/BLIP-II"/>
    <property type="match status" value="1"/>
</dbReference>
<accession>A0A9W9KA14</accession>
<feature type="domain" description="RCC1-like" evidence="5">
    <location>
        <begin position="24"/>
        <end position="448"/>
    </location>
</feature>
<feature type="repeat" description="RCC1" evidence="3">
    <location>
        <begin position="275"/>
        <end position="332"/>
    </location>
</feature>
<feature type="repeat" description="RCC1" evidence="3">
    <location>
        <begin position="399"/>
        <end position="452"/>
    </location>
</feature>
<name>A0A9W9KA14_9EURO</name>
<keyword evidence="1" id="KW-0344">Guanine-nucleotide releasing factor</keyword>
<dbReference type="AlphaFoldDB" id="A0A9W9KA14"/>
<comment type="caution">
    <text evidence="6">The sequence shown here is derived from an EMBL/GenBank/DDBJ whole genome shotgun (WGS) entry which is preliminary data.</text>
</comment>
<evidence type="ECO:0000256" key="4">
    <source>
        <dbReference type="SAM" id="MobiDB-lite"/>
    </source>
</evidence>
<evidence type="ECO:0000256" key="1">
    <source>
        <dbReference type="ARBA" id="ARBA00022658"/>
    </source>
</evidence>
<feature type="repeat" description="RCC1" evidence="3">
    <location>
        <begin position="333"/>
        <end position="398"/>
    </location>
</feature>
<feature type="region of interest" description="Disordered" evidence="4">
    <location>
        <begin position="92"/>
        <end position="124"/>
    </location>
</feature>
<feature type="repeat" description="RCC1" evidence="3">
    <location>
        <begin position="23"/>
        <end position="79"/>
    </location>
</feature>
<dbReference type="OrthoDB" id="61110at2759"/>
<feature type="compositionally biased region" description="Polar residues" evidence="4">
    <location>
        <begin position="99"/>
        <end position="112"/>
    </location>
</feature>
<protein>
    <recommendedName>
        <fullName evidence="5">RCC1-like domain-containing protein</fullName>
    </recommendedName>
</protein>
<dbReference type="InterPro" id="IPR000408">
    <property type="entry name" value="Reg_chr_condens"/>
</dbReference>
<reference evidence="6" key="2">
    <citation type="journal article" date="2023" name="IMA Fungus">
        <title>Comparative genomic study of the Penicillium genus elucidates a diverse pangenome and 15 lateral gene transfer events.</title>
        <authorList>
            <person name="Petersen C."/>
            <person name="Sorensen T."/>
            <person name="Nielsen M.R."/>
            <person name="Sondergaard T.E."/>
            <person name="Sorensen J.L."/>
            <person name="Fitzpatrick D.A."/>
            <person name="Frisvad J.C."/>
            <person name="Nielsen K.L."/>
        </authorList>
    </citation>
    <scope>NUCLEOTIDE SEQUENCE</scope>
    <source>
        <strain evidence="6">IBT 30069</strain>
    </source>
</reference>
<feature type="compositionally biased region" description="Acidic residues" evidence="4">
    <location>
        <begin position="115"/>
        <end position="124"/>
    </location>
</feature>
<evidence type="ECO:0000259" key="5">
    <source>
        <dbReference type="Pfam" id="PF25390"/>
    </source>
</evidence>
<dbReference type="GO" id="GO:0005085">
    <property type="term" value="F:guanyl-nucleotide exchange factor activity"/>
    <property type="evidence" value="ECO:0007669"/>
    <property type="project" value="TreeGrafter"/>
</dbReference>
<evidence type="ECO:0000313" key="7">
    <source>
        <dbReference type="Proteomes" id="UP001149165"/>
    </source>
</evidence>
<dbReference type="InterPro" id="IPR051553">
    <property type="entry name" value="Ran_GTPase-activating"/>
</dbReference>